<dbReference type="Pfam" id="PF21882">
    <property type="entry name" value="Gp53-like_C"/>
    <property type="match status" value="1"/>
</dbReference>
<feature type="region of interest" description="Disordered" evidence="1">
    <location>
        <begin position="1"/>
        <end position="29"/>
    </location>
</feature>
<dbReference type="EMBL" id="JAAOMA010000038">
    <property type="protein sequence ID" value="NHR07636.1"/>
    <property type="molecule type" value="Genomic_DNA"/>
</dbReference>
<dbReference type="Gene3D" id="2.60.40.3940">
    <property type="match status" value="1"/>
</dbReference>
<sequence>MFQIDNSTAATTQPASTSPGTPGFFTDGNPVNGTAPTVVPAEWLNAVMMELVNVVTGAGLTLNKAAFNQVLTAVKRLGQKTVVLTDTGAANAYTATNSPALAAGDLVGGLVQQVSIAHANTGASTYSPDGQTAAPIYGLALQPLQGGELPVGGVAVLMRATIAGVNSGNPIWILMECAGGAQQVPNATQSQHAVALGQLTAATLALQNLTPAQFDNSTLTASTAFVQRALGARRGFGGTLTAATTLTAADVNKFFTVSGTTPVTLPNPTTVAPGSVVELVGTDGANNYSVNVTGGSNIGAYSGFSGTTLTCNGGTPTVLENTGSMWTVASGAERYRQDFNSSLASSGYQKLPSGLIIQWGQTNTSTGGSVAITYPLAFPNNVFSLIAGSNSGIGSNLIASSYPPFPKTGFTAYSNNGAIQLSWLAIGN</sequence>
<protein>
    <recommendedName>
        <fullName evidence="2">Putative tail fiber protein gp53-like C-terminal domain-containing protein</fullName>
    </recommendedName>
</protein>
<gene>
    <name evidence="3" type="ORF">HA052_20825</name>
</gene>
<feature type="domain" description="Putative tail fiber protein gp53-like C-terminal" evidence="2">
    <location>
        <begin position="350"/>
        <end position="428"/>
    </location>
</feature>
<evidence type="ECO:0000313" key="4">
    <source>
        <dbReference type="Proteomes" id="UP001515641"/>
    </source>
</evidence>
<evidence type="ECO:0000256" key="1">
    <source>
        <dbReference type="SAM" id="MobiDB-lite"/>
    </source>
</evidence>
<dbReference type="InterPro" id="IPR054075">
    <property type="entry name" value="Gp53-like_C"/>
</dbReference>
<feature type="compositionally biased region" description="Low complexity" evidence="1">
    <location>
        <begin position="7"/>
        <end position="23"/>
    </location>
</feature>
<name>A0ABX0L9M9_9NEIS</name>
<organism evidence="3 4">
    <name type="scientific">Chromobacterium fluminis</name>
    <dbReference type="NCBI Taxonomy" id="3044269"/>
    <lineage>
        <taxon>Bacteria</taxon>
        <taxon>Pseudomonadati</taxon>
        <taxon>Pseudomonadota</taxon>
        <taxon>Betaproteobacteria</taxon>
        <taxon>Neisseriales</taxon>
        <taxon>Chromobacteriaceae</taxon>
        <taxon>Chromobacterium</taxon>
    </lineage>
</organism>
<proteinExistence type="predicted"/>
<dbReference type="Proteomes" id="UP001515641">
    <property type="component" value="Unassembled WGS sequence"/>
</dbReference>
<evidence type="ECO:0000313" key="3">
    <source>
        <dbReference type="EMBL" id="NHR07636.1"/>
    </source>
</evidence>
<accession>A0ABX0L9M9</accession>
<reference evidence="3 4" key="1">
    <citation type="submission" date="2020-03" db="EMBL/GenBank/DDBJ databases">
        <title>Draft genome sequence of environmentally isolated cultures.</title>
        <authorList>
            <person name="Wilson H.S."/>
            <person name="De Leon M.E."/>
        </authorList>
    </citation>
    <scope>NUCLEOTIDE SEQUENCE [LARGE SCALE GENOMIC DNA]</scope>
    <source>
        <strain evidence="3 4">HSC-31F16</strain>
    </source>
</reference>
<comment type="caution">
    <text evidence="3">The sequence shown here is derived from an EMBL/GenBank/DDBJ whole genome shotgun (WGS) entry which is preliminary data.</text>
</comment>
<evidence type="ECO:0000259" key="2">
    <source>
        <dbReference type="Pfam" id="PF21882"/>
    </source>
</evidence>
<dbReference type="RefSeq" id="WP_166453408.1">
    <property type="nucleotide sequence ID" value="NZ_JAAOMA010000038.1"/>
</dbReference>
<keyword evidence="4" id="KW-1185">Reference proteome</keyword>